<gene>
    <name evidence="2" type="ORF">DW856_17230</name>
</gene>
<protein>
    <recommendedName>
        <fullName evidence="1">Bacterial repeat domain-containing protein</fullName>
    </recommendedName>
</protein>
<organism evidence="2 3">
    <name type="scientific">Roseburia intestinalis</name>
    <dbReference type="NCBI Taxonomy" id="166486"/>
    <lineage>
        <taxon>Bacteria</taxon>
        <taxon>Bacillati</taxon>
        <taxon>Bacillota</taxon>
        <taxon>Clostridia</taxon>
        <taxon>Lachnospirales</taxon>
        <taxon>Lachnospiraceae</taxon>
        <taxon>Roseburia</taxon>
    </lineage>
</organism>
<dbReference type="Pfam" id="PF18998">
    <property type="entry name" value="Flg_new_2"/>
    <property type="match status" value="1"/>
</dbReference>
<evidence type="ECO:0000313" key="3">
    <source>
        <dbReference type="Proteomes" id="UP000283513"/>
    </source>
</evidence>
<dbReference type="Proteomes" id="UP000283513">
    <property type="component" value="Unassembled WGS sequence"/>
</dbReference>
<reference evidence="2 3" key="1">
    <citation type="submission" date="2018-08" db="EMBL/GenBank/DDBJ databases">
        <title>A genome reference for cultivated species of the human gut microbiota.</title>
        <authorList>
            <person name="Zou Y."/>
            <person name="Xue W."/>
            <person name="Luo G."/>
        </authorList>
    </citation>
    <scope>NUCLEOTIDE SEQUENCE [LARGE SCALE GENOMIC DNA]</scope>
    <source>
        <strain evidence="2 3">AM37-1AC</strain>
    </source>
</reference>
<evidence type="ECO:0000259" key="1">
    <source>
        <dbReference type="Pfam" id="PF18998"/>
    </source>
</evidence>
<proteinExistence type="predicted"/>
<dbReference type="AlphaFoldDB" id="A0A413YWU4"/>
<dbReference type="InterPro" id="IPR044060">
    <property type="entry name" value="Bacterial_rp_domain"/>
</dbReference>
<dbReference type="EMBL" id="QSHO01000020">
    <property type="protein sequence ID" value="RHC13535.1"/>
    <property type="molecule type" value="Genomic_DNA"/>
</dbReference>
<name>A0A413YWU4_9FIRM</name>
<dbReference type="RefSeq" id="WP_118599132.1">
    <property type="nucleotide sequence ID" value="NZ_QSHO01000020.1"/>
</dbReference>
<feature type="domain" description="Bacterial repeat" evidence="1">
    <location>
        <begin position="262"/>
        <end position="315"/>
    </location>
</feature>
<comment type="caution">
    <text evidence="2">The sequence shown here is derived from an EMBL/GenBank/DDBJ whole genome shotgun (WGS) entry which is preliminary data.</text>
</comment>
<evidence type="ECO:0000313" key="2">
    <source>
        <dbReference type="EMBL" id="RHC13535.1"/>
    </source>
</evidence>
<accession>A0A413YWU4</accession>
<sequence length="990" mass="111714">MKKKIGFTLVKYAVLPLFLLMVILIGSIQTKADTVRFNSAKQIHQKGTTDELIIHFCPYVDLYLDEMQIRHLANDSKSDEQNVYKTTSWYMHKDTKSEYTVKVSSTDLQKWLPKSSGKAELKDGTTRTYQVKWDDKSEIGTNFTLYDDGELVNKCTMYNYILKYRTYISTDSQLNSLEGLAKWKNTTLKPNGKDVVCHETTFGAKNGYDIQDKVEISVPDSNKTQYIYVETYMTSGATAIKKTKVNPNIYNVSLSCGTGIKSVRGQGKYMVGDKVTVSAIEKDGYHFTKWTGTYEKTKKSFSFTMPAQNVALMANAEINSSTLKVDPNGGIWNGSNNVQSFKNNYRYQKNDITVPTRGGWKFVEWIKSNPFNGTMSSLTSNATYTYGPTNNAIDTITAKWRNITPPTSIIEAVKSSGSYTTETYQNPNNGKLWFKDYLDAQIISQAANGSKITSNYLSEPNSTIRSQSVDNPYGRRYVASQTDGNGCIYLTGNAVDSDGNQGKIVRNWFYIDGKAPIIANLQADTQTQEEDEGVEVNIENGVLSIEMKGVNAQNEGEKWENVDVNVTVSVYDLQSGLMKVVLEKYDNGWKEINTINFNGEVDLRQASFKISSSGKYRIAVYDELSHVAYTNESEYWIDKIAPTITIAQQEYGWINEEVPLHFDIADNINGSGIEELVLKKISDDGSETEIPVQKNISQNKISASVDAIISEEGITNYKLYARDKAGNQSYVYVTVKIDYVAPTADVDAVINEADDLLNVNINNVVEELSGCDLSTTYFEIKDTDQIVTDVLKYKFDSGRFSNIYTGAAFDYIGIDVMSKFDSCNSIDIDIHLFDIAGNERIYTKQVDIFDLQAELFRYLSIKDGNTGDYTKGENWRTGESGVIKITAGTHIERIEVIYPDEWIDKQTDDVTFPLNREKNIYTYVVPEIKTQENNEFMIPTGVHDENETYTIVVRAYKTRNGVEKMKEVQLPLIVNGSVLDDLRTRIRYHQ</sequence>